<sequence>MMLQITVPDAPSEKDRDAVLAVLRDYNVAQAGDPKLRPVAILLKDEAGADAGGLWGKIAYDWLFVEFLAISPNHRGQDYGTRLMQQAEQIARDAGCLGIWLDTYEFQARGFYEKLGFTVFGTIEDHPKGTRRYFLQKRV</sequence>
<dbReference type="Proteomes" id="UP000570514">
    <property type="component" value="Unassembled WGS sequence"/>
</dbReference>
<dbReference type="Gene3D" id="3.40.630.30">
    <property type="match status" value="1"/>
</dbReference>
<keyword evidence="5" id="KW-1185">Reference proteome</keyword>
<name>A0A846N288_9PROT</name>
<dbReference type="Pfam" id="PF00583">
    <property type="entry name" value="Acetyltransf_1"/>
    <property type="match status" value="1"/>
</dbReference>
<dbReference type="RefSeq" id="WP_167084286.1">
    <property type="nucleotide sequence ID" value="NZ_BAAADC010000001.1"/>
</dbReference>
<evidence type="ECO:0000313" key="5">
    <source>
        <dbReference type="Proteomes" id="UP000570514"/>
    </source>
</evidence>
<dbReference type="PANTHER" id="PTHR43420:SF44">
    <property type="entry name" value="ACETYLTRANSFERASE YPEA"/>
    <property type="match status" value="1"/>
</dbReference>
<keyword evidence="1 4" id="KW-0808">Transferase</keyword>
<comment type="caution">
    <text evidence="4">The sequence shown here is derived from an EMBL/GenBank/DDBJ whole genome shotgun (WGS) entry which is preliminary data.</text>
</comment>
<dbReference type="InterPro" id="IPR016181">
    <property type="entry name" value="Acyl_CoA_acyltransferase"/>
</dbReference>
<evidence type="ECO:0000313" key="4">
    <source>
        <dbReference type="EMBL" id="NIK90058.1"/>
    </source>
</evidence>
<evidence type="ECO:0000256" key="2">
    <source>
        <dbReference type="ARBA" id="ARBA00023315"/>
    </source>
</evidence>
<evidence type="ECO:0000259" key="3">
    <source>
        <dbReference type="PROSITE" id="PS51186"/>
    </source>
</evidence>
<protein>
    <submittedName>
        <fullName evidence="4">GNAT superfamily N-acetyltransferase</fullName>
    </submittedName>
</protein>
<organism evidence="4 5">
    <name type="scientific">Rhizomicrobium palustre</name>
    <dbReference type="NCBI Taxonomy" id="189966"/>
    <lineage>
        <taxon>Bacteria</taxon>
        <taxon>Pseudomonadati</taxon>
        <taxon>Pseudomonadota</taxon>
        <taxon>Alphaproteobacteria</taxon>
        <taxon>Micropepsales</taxon>
        <taxon>Micropepsaceae</taxon>
        <taxon>Rhizomicrobium</taxon>
    </lineage>
</organism>
<dbReference type="InterPro" id="IPR000182">
    <property type="entry name" value="GNAT_dom"/>
</dbReference>
<dbReference type="CDD" id="cd04301">
    <property type="entry name" value="NAT_SF"/>
    <property type="match status" value="1"/>
</dbReference>
<gene>
    <name evidence="4" type="ORF">FHS83_003376</name>
</gene>
<dbReference type="InterPro" id="IPR050680">
    <property type="entry name" value="YpeA/RimI_acetyltransf"/>
</dbReference>
<keyword evidence="2" id="KW-0012">Acyltransferase</keyword>
<dbReference type="AlphaFoldDB" id="A0A846N288"/>
<dbReference type="SUPFAM" id="SSF55729">
    <property type="entry name" value="Acyl-CoA N-acyltransferases (Nat)"/>
    <property type="match status" value="1"/>
</dbReference>
<proteinExistence type="predicted"/>
<feature type="domain" description="N-acetyltransferase" evidence="3">
    <location>
        <begin position="5"/>
        <end position="139"/>
    </location>
</feature>
<reference evidence="4 5" key="1">
    <citation type="submission" date="2020-03" db="EMBL/GenBank/DDBJ databases">
        <title>Genomic Encyclopedia of Type Strains, Phase IV (KMG-IV): sequencing the most valuable type-strain genomes for metagenomic binning, comparative biology and taxonomic classification.</title>
        <authorList>
            <person name="Goeker M."/>
        </authorList>
    </citation>
    <scope>NUCLEOTIDE SEQUENCE [LARGE SCALE GENOMIC DNA]</scope>
    <source>
        <strain evidence="4 5">DSM 19867</strain>
    </source>
</reference>
<evidence type="ECO:0000256" key="1">
    <source>
        <dbReference type="ARBA" id="ARBA00022679"/>
    </source>
</evidence>
<dbReference type="PANTHER" id="PTHR43420">
    <property type="entry name" value="ACETYLTRANSFERASE"/>
    <property type="match status" value="1"/>
</dbReference>
<dbReference type="EMBL" id="JAASRM010000001">
    <property type="protein sequence ID" value="NIK90058.1"/>
    <property type="molecule type" value="Genomic_DNA"/>
</dbReference>
<dbReference type="PROSITE" id="PS51186">
    <property type="entry name" value="GNAT"/>
    <property type="match status" value="1"/>
</dbReference>
<dbReference type="GO" id="GO:0016747">
    <property type="term" value="F:acyltransferase activity, transferring groups other than amino-acyl groups"/>
    <property type="evidence" value="ECO:0007669"/>
    <property type="project" value="InterPro"/>
</dbReference>
<accession>A0A846N288</accession>